<evidence type="ECO:0000313" key="13">
    <source>
        <dbReference type="EMBL" id="AEV69146.1"/>
    </source>
</evidence>
<comment type="catalytic activity">
    <reaction evidence="9 10">
        <text>L-threonyl-[protein] + FAD = FMN-L-threonyl-[protein] + AMP + H(+)</text>
        <dbReference type="Rhea" id="RHEA:36847"/>
        <dbReference type="Rhea" id="RHEA-COMP:11060"/>
        <dbReference type="Rhea" id="RHEA-COMP:11061"/>
        <dbReference type="ChEBI" id="CHEBI:15378"/>
        <dbReference type="ChEBI" id="CHEBI:30013"/>
        <dbReference type="ChEBI" id="CHEBI:57692"/>
        <dbReference type="ChEBI" id="CHEBI:74257"/>
        <dbReference type="ChEBI" id="CHEBI:456215"/>
        <dbReference type="EC" id="2.7.1.180"/>
    </reaction>
</comment>
<evidence type="ECO:0000313" key="14">
    <source>
        <dbReference type="Proteomes" id="UP000005435"/>
    </source>
</evidence>
<sequence length="353" mass="38703" precursor="true">MGKNFLTLIVVLAAVCLSACSVLENAPYKNLETEPYENTDFAMGTVINQRIYADNAEEISRKVMDRIRQIEDDMTINKPGGEVNRLNDSAGTDFIKISEDTLYVLEKTKKFSEISDGAFDATIGPLVKEWGISTDKPTVPSMERLQNLIGLVNYKDITINSDKSEAKLEKKGQLIDLGGIAKGFAADEAIEIYKEHNVRSAFINIGGNIALLGGKPDGSPWKVGIRNPRGPEGSYIGIISAKDKAIVSSGDYQRYFVKDGIKYHHIIDPKTGYPADSGLIGTTVIADLSVDADALSTATFVLGLEKGMKLIEKMEGVEAVFITKDKKVYITEGLAGSFKFEDDSNGYEYVKKW</sequence>
<evidence type="ECO:0000256" key="8">
    <source>
        <dbReference type="ARBA" id="ARBA00031306"/>
    </source>
</evidence>
<reference evidence="13" key="1">
    <citation type="submission" date="2011-12" db="EMBL/GenBank/DDBJ databases">
        <authorList>
            <consortium name="US DOE Joint Genome Institute"/>
            <person name="Lucas S."/>
            <person name="Han J."/>
            <person name="Lapidus A."/>
            <person name="Cheng J.-F."/>
            <person name="Goodwin L."/>
            <person name="Pitluck S."/>
            <person name="Peters L."/>
            <person name="Teshima H."/>
            <person name="Detter J.C."/>
            <person name="Han C."/>
            <person name="Tapia R."/>
            <person name="Land M."/>
            <person name="Hauser L."/>
            <person name="Kyrpides N."/>
            <person name="Ivanova N."/>
            <person name="Pagani I."/>
            <person name="Kitzmiller T."/>
            <person name="Lynd L."/>
            <person name="Izquierdo J."/>
            <person name="Woyke T."/>
        </authorList>
    </citation>
    <scope>NUCLEOTIDE SEQUENCE</scope>
    <source>
        <strain evidence="13">DSM 19732</strain>
    </source>
</reference>
<comment type="cofactor">
    <cofactor evidence="11">
        <name>Mg(2+)</name>
        <dbReference type="ChEBI" id="CHEBI:18420"/>
    </cofactor>
    <cofactor evidence="11">
        <name>Mn(2+)</name>
        <dbReference type="ChEBI" id="CHEBI:29035"/>
    </cofactor>
    <text evidence="11">Magnesium. Can also use manganese.</text>
</comment>
<feature type="binding site" evidence="11">
    <location>
        <position position="179"/>
    </location>
    <ligand>
        <name>Mg(2+)</name>
        <dbReference type="ChEBI" id="CHEBI:18420"/>
    </ligand>
</feature>
<keyword evidence="5 10" id="KW-0479">Metal-binding</keyword>
<evidence type="ECO:0000256" key="7">
    <source>
        <dbReference type="ARBA" id="ARBA00022842"/>
    </source>
</evidence>
<dbReference type="PANTHER" id="PTHR30040">
    <property type="entry name" value="THIAMINE BIOSYNTHESIS LIPOPROTEIN APBE"/>
    <property type="match status" value="1"/>
</dbReference>
<dbReference type="EMBL" id="CP003065">
    <property type="protein sequence ID" value="AEV69146.1"/>
    <property type="molecule type" value="Genomic_DNA"/>
</dbReference>
<feature type="binding site" evidence="11">
    <location>
        <position position="293"/>
    </location>
    <ligand>
        <name>Mg(2+)</name>
        <dbReference type="ChEBI" id="CHEBI:18420"/>
    </ligand>
</feature>
<feature type="signal peptide" evidence="12">
    <location>
        <begin position="1"/>
        <end position="26"/>
    </location>
</feature>
<comment type="similarity">
    <text evidence="10">Belongs to the ApbE family.</text>
</comment>
<dbReference type="Gene3D" id="3.10.520.10">
    <property type="entry name" value="ApbE-like domains"/>
    <property type="match status" value="1"/>
</dbReference>
<name>G8M0R5_ACECE</name>
<organism evidence="13 14">
    <name type="scientific">Acetivibrio clariflavus (strain DSM 19732 / NBRC 101661 / EBR45)</name>
    <name type="common">Clostridium clariflavum</name>
    <dbReference type="NCBI Taxonomy" id="720554"/>
    <lineage>
        <taxon>Bacteria</taxon>
        <taxon>Bacillati</taxon>
        <taxon>Bacillota</taxon>
        <taxon>Clostridia</taxon>
        <taxon>Eubacteriales</taxon>
        <taxon>Oscillospiraceae</taxon>
        <taxon>Acetivibrio</taxon>
    </lineage>
</organism>
<evidence type="ECO:0000256" key="12">
    <source>
        <dbReference type="SAM" id="SignalP"/>
    </source>
</evidence>
<evidence type="ECO:0000256" key="11">
    <source>
        <dbReference type="PIRSR" id="PIRSR006268-2"/>
    </source>
</evidence>
<dbReference type="KEGG" id="ccl:Clocl_2577"/>
<dbReference type="eggNOG" id="COG1477">
    <property type="taxonomic scope" value="Bacteria"/>
</dbReference>
<gene>
    <name evidence="13" type="ordered locus">Clocl_2577</name>
</gene>
<dbReference type="EC" id="2.7.1.180" evidence="1 10"/>
<dbReference type="HOGENOM" id="CLU_044403_1_0_9"/>
<dbReference type="GO" id="GO:0016740">
    <property type="term" value="F:transferase activity"/>
    <property type="evidence" value="ECO:0007669"/>
    <property type="project" value="UniProtKB-UniRule"/>
</dbReference>
<dbReference type="AlphaFoldDB" id="G8M0R5"/>
<keyword evidence="14" id="KW-1185">Reference proteome</keyword>
<evidence type="ECO:0000256" key="1">
    <source>
        <dbReference type="ARBA" id="ARBA00011955"/>
    </source>
</evidence>
<keyword evidence="4 10" id="KW-0808">Transferase</keyword>
<protein>
    <recommendedName>
        <fullName evidence="2 10">FAD:protein FMN transferase</fullName>
        <ecNumber evidence="1 10">2.7.1.180</ecNumber>
    </recommendedName>
    <alternativeName>
        <fullName evidence="8 10">Flavin transferase</fullName>
    </alternativeName>
</protein>
<keyword evidence="13" id="KW-0449">Lipoprotein</keyword>
<dbReference type="Pfam" id="PF02424">
    <property type="entry name" value="ApbE"/>
    <property type="match status" value="1"/>
</dbReference>
<keyword evidence="6 10" id="KW-0274">FAD</keyword>
<feature type="chain" id="PRO_5039914498" description="FAD:protein FMN transferase" evidence="12">
    <location>
        <begin position="27"/>
        <end position="353"/>
    </location>
</feature>
<keyword evidence="12" id="KW-0732">Signal</keyword>
<evidence type="ECO:0000256" key="9">
    <source>
        <dbReference type="ARBA" id="ARBA00048540"/>
    </source>
</evidence>
<evidence type="ECO:0000256" key="6">
    <source>
        <dbReference type="ARBA" id="ARBA00022827"/>
    </source>
</evidence>
<evidence type="ECO:0000256" key="4">
    <source>
        <dbReference type="ARBA" id="ARBA00022679"/>
    </source>
</evidence>
<feature type="binding site" evidence="11">
    <location>
        <position position="297"/>
    </location>
    <ligand>
        <name>Mg(2+)</name>
        <dbReference type="ChEBI" id="CHEBI:18420"/>
    </ligand>
</feature>
<evidence type="ECO:0000256" key="3">
    <source>
        <dbReference type="ARBA" id="ARBA00022630"/>
    </source>
</evidence>
<dbReference type="PIRSF" id="PIRSF006268">
    <property type="entry name" value="ApbE"/>
    <property type="match status" value="1"/>
</dbReference>
<evidence type="ECO:0000256" key="10">
    <source>
        <dbReference type="PIRNR" id="PIRNR006268"/>
    </source>
</evidence>
<dbReference type="RefSeq" id="WP_014255711.1">
    <property type="nucleotide sequence ID" value="NC_016627.1"/>
</dbReference>
<dbReference type="OrthoDB" id="9778595at2"/>
<reference evidence="13" key="2">
    <citation type="journal article" date="2012" name="Stand. Genomic Sci.">
        <title>Complete Genome Sequence of Clostridium clariflavum DSM 19732.</title>
        <authorList>
            <person name="Izquierdo J.A."/>
            <person name="Goodwin L."/>
            <person name="Davenport K.W."/>
            <person name="Teshima H."/>
            <person name="Bruce D."/>
            <person name="Detter C."/>
            <person name="Tapia R."/>
            <person name="Han S."/>
            <person name="Land M."/>
            <person name="Hauser L."/>
            <person name="Jeffries C.D."/>
            <person name="Han J."/>
            <person name="Pitluck S."/>
            <person name="Nolan M."/>
            <person name="Chen A."/>
            <person name="Huntemann M."/>
            <person name="Mavromatis K."/>
            <person name="Mikhailova N."/>
            <person name="Liolios K."/>
            <person name="Woyke T."/>
            <person name="Lynd L.R."/>
        </authorList>
    </citation>
    <scope>NUCLEOTIDE SEQUENCE [LARGE SCALE GENOMIC DNA]</scope>
    <source>
        <strain evidence="13">DSM 19732</strain>
    </source>
</reference>
<keyword evidence="7 10" id="KW-0460">Magnesium</keyword>
<dbReference type="InterPro" id="IPR003374">
    <property type="entry name" value="ApbE-like_sf"/>
</dbReference>
<evidence type="ECO:0000256" key="2">
    <source>
        <dbReference type="ARBA" id="ARBA00016337"/>
    </source>
</evidence>
<evidence type="ECO:0000256" key="5">
    <source>
        <dbReference type="ARBA" id="ARBA00022723"/>
    </source>
</evidence>
<dbReference type="PANTHER" id="PTHR30040:SF2">
    <property type="entry name" value="FAD:PROTEIN FMN TRANSFERASE"/>
    <property type="match status" value="1"/>
</dbReference>
<dbReference type="InterPro" id="IPR024932">
    <property type="entry name" value="ApbE"/>
</dbReference>
<proteinExistence type="inferred from homology"/>
<accession>G8M0R5</accession>
<dbReference type="SUPFAM" id="SSF143631">
    <property type="entry name" value="ApbE-like"/>
    <property type="match status" value="1"/>
</dbReference>
<dbReference type="GO" id="GO:0046872">
    <property type="term" value="F:metal ion binding"/>
    <property type="evidence" value="ECO:0007669"/>
    <property type="project" value="UniProtKB-UniRule"/>
</dbReference>
<dbReference type="Proteomes" id="UP000005435">
    <property type="component" value="Chromosome"/>
</dbReference>
<keyword evidence="3 10" id="KW-0285">Flavoprotein</keyword>
<dbReference type="STRING" id="720554.Clocl_2577"/>